<keyword evidence="12" id="KW-1185">Reference proteome</keyword>
<feature type="transmembrane region" description="Helical" evidence="9">
    <location>
        <begin position="1240"/>
        <end position="1260"/>
    </location>
</feature>
<feature type="transmembrane region" description="Helical" evidence="9">
    <location>
        <begin position="349"/>
        <end position="370"/>
    </location>
</feature>
<reference evidence="11" key="1">
    <citation type="submission" date="2021-01" db="UniProtKB">
        <authorList>
            <consortium name="EnsemblMetazoa"/>
        </authorList>
    </citation>
    <scope>IDENTIFICATION</scope>
</reference>
<dbReference type="RefSeq" id="XP_066932878.1">
    <property type="nucleotide sequence ID" value="XM_067076777.1"/>
</dbReference>
<dbReference type="GeneID" id="136820583"/>
<feature type="domain" description="ABC transporter" evidence="10">
    <location>
        <begin position="508"/>
        <end position="741"/>
    </location>
</feature>
<evidence type="ECO:0000256" key="5">
    <source>
        <dbReference type="ARBA" id="ARBA00022741"/>
    </source>
</evidence>
<feature type="transmembrane region" description="Helical" evidence="9">
    <location>
        <begin position="1267"/>
        <end position="1291"/>
    </location>
</feature>
<evidence type="ECO:0000256" key="8">
    <source>
        <dbReference type="ARBA" id="ARBA00023136"/>
    </source>
</evidence>
<dbReference type="FunFam" id="3.40.50.300:FF:000298">
    <property type="entry name" value="ATP-binding cassette sub-family A member 12"/>
    <property type="match status" value="1"/>
</dbReference>
<dbReference type="SUPFAM" id="SSF52540">
    <property type="entry name" value="P-loop containing nucleoside triphosphate hydrolases"/>
    <property type="match status" value="2"/>
</dbReference>
<name>A0A7M5XCC5_9CNID</name>
<feature type="transmembrane region" description="Helical" evidence="9">
    <location>
        <begin position="429"/>
        <end position="450"/>
    </location>
</feature>
<feature type="domain" description="ABC transporter" evidence="10">
    <location>
        <begin position="1430"/>
        <end position="1662"/>
    </location>
</feature>
<keyword evidence="3 9" id="KW-0812">Transmembrane</keyword>
<evidence type="ECO:0000313" key="11">
    <source>
        <dbReference type="EnsemblMetazoa" id="CLYHEMP021269.1"/>
    </source>
</evidence>
<feature type="transmembrane region" description="Helical" evidence="9">
    <location>
        <begin position="321"/>
        <end position="342"/>
    </location>
</feature>
<dbReference type="EnsemblMetazoa" id="CLYHEMT021269.1">
    <property type="protein sequence ID" value="CLYHEMP021269.1"/>
    <property type="gene ID" value="CLYHEMG021269"/>
</dbReference>
<feature type="transmembrane region" description="Helical" evidence="9">
    <location>
        <begin position="1361"/>
        <end position="1382"/>
    </location>
</feature>
<dbReference type="Proteomes" id="UP000594262">
    <property type="component" value="Unplaced"/>
</dbReference>
<keyword evidence="5" id="KW-0547">Nucleotide-binding</keyword>
<evidence type="ECO:0000259" key="10">
    <source>
        <dbReference type="PROSITE" id="PS50893"/>
    </source>
</evidence>
<keyword evidence="7 9" id="KW-1133">Transmembrane helix</keyword>
<dbReference type="Pfam" id="PF12698">
    <property type="entry name" value="ABC2_membrane_3"/>
    <property type="match status" value="2"/>
</dbReference>
<evidence type="ECO:0000256" key="1">
    <source>
        <dbReference type="ARBA" id="ARBA00004141"/>
    </source>
</evidence>
<evidence type="ECO:0000313" key="12">
    <source>
        <dbReference type="Proteomes" id="UP000594262"/>
    </source>
</evidence>
<dbReference type="CDD" id="cd03263">
    <property type="entry name" value="ABC_subfamily_A"/>
    <property type="match status" value="2"/>
</dbReference>
<dbReference type="InterPro" id="IPR056264">
    <property type="entry name" value="R2_ABCA1-4-like"/>
</dbReference>
<comment type="subcellular location">
    <subcellularLocation>
        <location evidence="1">Membrane</location>
        <topology evidence="1">Multi-pass membrane protein</topology>
    </subcellularLocation>
</comment>
<dbReference type="PROSITE" id="PS50893">
    <property type="entry name" value="ABC_TRANSPORTER_2"/>
    <property type="match status" value="2"/>
</dbReference>
<dbReference type="GO" id="GO:0016020">
    <property type="term" value="C:membrane"/>
    <property type="evidence" value="ECO:0007669"/>
    <property type="project" value="UniProtKB-SubCell"/>
</dbReference>
<evidence type="ECO:0000256" key="9">
    <source>
        <dbReference type="SAM" id="Phobius"/>
    </source>
</evidence>
<evidence type="ECO:0000256" key="4">
    <source>
        <dbReference type="ARBA" id="ARBA00022737"/>
    </source>
</evidence>
<keyword evidence="6" id="KW-0067">ATP-binding</keyword>
<dbReference type="FunFam" id="3.40.50.300:FF:000327">
    <property type="entry name" value="ATP-binding cassette sub-family A member 3"/>
    <property type="match status" value="1"/>
</dbReference>
<dbReference type="PANTHER" id="PTHR19229:SF268">
    <property type="entry name" value="ABC TRANSPORTER DOMAIN-CONTAINING PROTEIN"/>
    <property type="match status" value="1"/>
</dbReference>
<dbReference type="InterPro" id="IPR003593">
    <property type="entry name" value="AAA+_ATPase"/>
</dbReference>
<dbReference type="Gene3D" id="3.40.50.300">
    <property type="entry name" value="P-loop containing nucleotide triphosphate hydrolases"/>
    <property type="match status" value="2"/>
</dbReference>
<dbReference type="GO" id="GO:0140359">
    <property type="term" value="F:ABC-type transporter activity"/>
    <property type="evidence" value="ECO:0007669"/>
    <property type="project" value="InterPro"/>
</dbReference>
<dbReference type="InterPro" id="IPR027417">
    <property type="entry name" value="P-loop_NTPase"/>
</dbReference>
<feature type="transmembrane region" description="Helical" evidence="9">
    <location>
        <begin position="881"/>
        <end position="900"/>
    </location>
</feature>
<proteinExistence type="predicted"/>
<dbReference type="InterPro" id="IPR026082">
    <property type="entry name" value="ABCA"/>
</dbReference>
<feature type="transmembrane region" description="Helical" evidence="9">
    <location>
        <begin position="288"/>
        <end position="309"/>
    </location>
</feature>
<dbReference type="GO" id="GO:0016887">
    <property type="term" value="F:ATP hydrolysis activity"/>
    <property type="evidence" value="ECO:0007669"/>
    <property type="project" value="InterPro"/>
</dbReference>
<dbReference type="Pfam" id="PF23321">
    <property type="entry name" value="R1_ABCA1"/>
    <property type="match status" value="1"/>
</dbReference>
<feature type="transmembrane region" description="Helical" evidence="9">
    <location>
        <begin position="1203"/>
        <end position="1228"/>
    </location>
</feature>
<organism evidence="11 12">
    <name type="scientific">Clytia hemisphaerica</name>
    <dbReference type="NCBI Taxonomy" id="252671"/>
    <lineage>
        <taxon>Eukaryota</taxon>
        <taxon>Metazoa</taxon>
        <taxon>Cnidaria</taxon>
        <taxon>Hydrozoa</taxon>
        <taxon>Hydroidolina</taxon>
        <taxon>Leptothecata</taxon>
        <taxon>Obeliida</taxon>
        <taxon>Clytiidae</taxon>
        <taxon>Clytia</taxon>
    </lineage>
</organism>
<dbReference type="InterPro" id="IPR013525">
    <property type="entry name" value="ABC2_TM"/>
</dbReference>
<feature type="transmembrane region" description="Helical" evidence="9">
    <location>
        <begin position="249"/>
        <end position="267"/>
    </location>
</feature>
<keyword evidence="8 9" id="KW-0472">Membrane</keyword>
<keyword evidence="2" id="KW-0813">Transport</keyword>
<accession>A0A7M5XCC5</accession>
<evidence type="ECO:0000256" key="2">
    <source>
        <dbReference type="ARBA" id="ARBA00022448"/>
    </source>
</evidence>
<dbReference type="GO" id="GO:0005319">
    <property type="term" value="F:lipid transporter activity"/>
    <property type="evidence" value="ECO:0007669"/>
    <property type="project" value="TreeGrafter"/>
</dbReference>
<feature type="transmembrane region" description="Helical" evidence="9">
    <location>
        <begin position="1162"/>
        <end position="1182"/>
    </location>
</feature>
<evidence type="ECO:0000256" key="3">
    <source>
        <dbReference type="ARBA" id="ARBA00022692"/>
    </source>
</evidence>
<dbReference type="SMART" id="SM00382">
    <property type="entry name" value="AAA"/>
    <property type="match status" value="2"/>
</dbReference>
<dbReference type="PANTHER" id="PTHR19229">
    <property type="entry name" value="ATP-BINDING CASSETTE TRANSPORTER SUBFAMILY A ABCA"/>
    <property type="match status" value="1"/>
</dbReference>
<protein>
    <recommendedName>
        <fullName evidence="10">ABC transporter domain-containing protein</fullName>
    </recommendedName>
</protein>
<sequence>MAYVFRKLRLLIWKNFILQIRRPIGTCVELLLPVALLALLILARENVEDKNVCMSTYDDVSVDPTPGIKELAFERKTSHFHLAYYPMTAQVLSILQPVASKINVTLTKETKSGNVFTSKDNMLDTVKQATDYYLGAITFDNVEDGQPLPKNVKYSIRLHHSTPKKLGDNRRDSWQTQFVYPFFQAKGPSGNDLYEKIFMPLQYLIDSSIIQQQTGNPSTSAPSHVRHFPYPNYREDTFITIISSTMPTIFILAFIYTAVMIVKELVAEKQSRLKESMKMMGLANWMHWAAWFVKVMVFFLIVIILQTILLKVGRIFEFADASVVFFFLLFYTLASTFSLFFLSTLFSNAIRGMLFAAVLWFGTLTPFFAIQDPQQYESLSNGAKFGCCLLPNTCLGIAIQIISRKESSQVGIRWNTVSQAPSVDDDFSLGNCFGVLIFDCFLFGFLTWYIENVFPGEFGLPKPFYFFLTPSYWCGSSNHRPGSVTDMNGSKSKGPNFEDEPEGGEIGVSIQDLRKVYKGATGKKVAVDSLSLNIYKGQITALLGHNGAGKTTTMSILTGLFPPTAGTAYINGNSILSNMDTIRESLGLCPQHNVLFDRLTVQEHLEFFTALKGIPIAKARPEIMQMIQDIQLFDKANSQSHTLSGGMKRKLNCAIALIGGSETIFLDEPTSGMDPYARRATWDLLQKYRANKTIILTTHFMDEADYLGDRIAIMADGELRCCGSSMFLKKRYGVGYHMTIVKSPEFDETKTCSLVNTTIPSAKMVGNLGAEMSYILEESSTKQFKGLFEQLEDNREAYGITSFGVSVTTLEEVFLKVGEGESLSGLQDETDGQGDREKLQPQRQDTFMDRDTLLSGCALFISQFKAMFIKRFLNSKRQKTAAITQIVLPIFLVVCGLALMSSSNVDEDDRSRELTLSMLKEKEATLTTFFADFRPGSDPHLRKFASDHYSSVETDMEDITLDCYAIQDNNLNSQISVKYAKDPVNTTIGDPKNCCKYPFLVLNENCQDALDTTEKLVQTCTNAPKEFGYRYCMDCAHDAATPGQPFKKPCAKDPPRAIEDTNLAEATTFFEEYVLEDSSLSVDDDYFNKKVAGFSVDGQGARVWFTRSSWHGMPSALSAGSNIMLKLYTNDSAYGIQTSNHPLPKNALEKSSASSSSGTLNLANFLAMAASFIAASFITFLVQEKTSKAKHIQFVSGVSSVCYWLATFCWDFINYLVPAIIIFILFAAFNLDEFNGELGAIFIVLILFACAMLPFVYMMSFVFTSSLIAYSVVALILLVISLAMVIAVFILDATQEYDIADALHHVFLLLPSYALPKAVMDIGLNKQRRDSCNIDASAKRECVRFNLKYRDDTFDMEGPGIGTHCLFMFLECIVYFLIVILIEEGFFLGKCFGGGRSTTFSVNAREDMDVQEERKKIHNMAQENIKNSALVVKNLTKVYRSSGMMAVDHLCFEVPKKECFGLLGVNGAGKTTTFGMLTGELGITDGTAFLDGFNIQSHLKDVQQRLGYCPQFDALIEKMTGREMLRMFARLRGCPPHKLENVVDEAIAQLNLGKWADKMCGDYSGGNKRKLSTAIALVGDPPIVFLDEPTSGMDPASRRFLWNTLSGVLNSGRSIVLTSHSMEECEALCTRLVIMVNGQLKCIGSIQHLKSRYGQGYTLMMKIGSSNPQQQQAQNDTIYDGPKAEHQNGVTNQAYSGDNVDKLQPPQNNPLHRVPSAQTIADNTTKAMTFIQETFPGAYLIEQRQGYVQYQIYNPELRWSQIFGALEERVRDFGVVDYSVSQTSLEQVFINFAKEQHAEDRKFNKGCCSCSCF</sequence>
<evidence type="ECO:0000256" key="7">
    <source>
        <dbReference type="ARBA" id="ARBA00022989"/>
    </source>
</evidence>
<dbReference type="InterPro" id="IPR003439">
    <property type="entry name" value="ABC_transporter-like_ATP-bd"/>
</dbReference>
<keyword evidence="4" id="KW-0677">Repeat</keyword>
<evidence type="ECO:0000256" key="6">
    <source>
        <dbReference type="ARBA" id="ARBA00022840"/>
    </source>
</evidence>
<dbReference type="GO" id="GO:0005524">
    <property type="term" value="F:ATP binding"/>
    <property type="evidence" value="ECO:0007669"/>
    <property type="project" value="UniProtKB-KW"/>
</dbReference>
<dbReference type="OrthoDB" id="6512918at2759"/>
<feature type="transmembrane region" description="Helical" evidence="9">
    <location>
        <begin position="20"/>
        <end position="43"/>
    </location>
</feature>
<dbReference type="Pfam" id="PF00005">
    <property type="entry name" value="ABC_tran"/>
    <property type="match status" value="2"/>
</dbReference>